<dbReference type="Gene3D" id="1.20.1740.10">
    <property type="entry name" value="Amino acid/polyamine transporter I"/>
    <property type="match status" value="1"/>
</dbReference>
<dbReference type="OrthoDB" id="9762947at2"/>
<sequence>MENTEKKIGLFSLIGIIISAIVGAGIFSLMKEMANTASAGVTILGWVIAGVGMGSLAFCLENLNSKRPDLDSGIFSYAQEGFGEFMGFNSVWGYWISVIIGNVAFGTLLFSALGYFFPVFEDGQNIPSIIGASIILWLMHFLILRGLDKATLLNTSVMIAKMVPIAIFIVCVIAGFKLDVFTTDFWGNLKSNGQLETSILEQLKGTVLVTVWVFIGVEGAVVFSGRAKKRSDVGKATILGFASVTIIYAIVTVFSYGVMSQAELKSLPNPAMAYVLESLIGKPGAIIVNLGVIISIFGSWMANTLLAEEVAYQAGTRELFPKLFTKENKNDIPINSVIITNLIVQFLLLSFLVTDEAYTMLSKLSSSTILLPYTCVALFQVKLTASTKDKRIKNWLVGIIASIYMFWVLYASGSMYLVLTVMALLPGSIMYIYVKRKNGETIFKNYEKVIFILFIALFVYGLINFKTLVQL</sequence>
<dbReference type="NCBIfam" id="TIGR00905">
    <property type="entry name" value="2A0302"/>
    <property type="match status" value="1"/>
</dbReference>
<evidence type="ECO:0000256" key="5">
    <source>
        <dbReference type="ARBA" id="ARBA00022692"/>
    </source>
</evidence>
<dbReference type="Proteomes" id="UP000298615">
    <property type="component" value="Chromosome"/>
</dbReference>
<evidence type="ECO:0000256" key="4">
    <source>
        <dbReference type="ARBA" id="ARBA00022475"/>
    </source>
</evidence>
<keyword evidence="8" id="KW-0472">Membrane</keyword>
<evidence type="ECO:0000256" key="7">
    <source>
        <dbReference type="ARBA" id="ARBA00022989"/>
    </source>
</evidence>
<keyword evidence="3" id="KW-0813">Transport</keyword>
<evidence type="ECO:0000313" key="9">
    <source>
        <dbReference type="EMBL" id="QCI86853.1"/>
    </source>
</evidence>
<dbReference type="Pfam" id="PF13520">
    <property type="entry name" value="AA_permease_2"/>
    <property type="match status" value="1"/>
</dbReference>
<evidence type="ECO:0000313" key="10">
    <source>
        <dbReference type="Proteomes" id="UP000298615"/>
    </source>
</evidence>
<reference evidence="9 10" key="1">
    <citation type="submission" date="2019-04" db="EMBL/GenBank/DDBJ databases">
        <title>Vagococcus sp. nov., isolated from faeces of yaks (Bos grunniens).</title>
        <authorList>
            <person name="Ge Y."/>
        </authorList>
    </citation>
    <scope>NUCLEOTIDE SEQUENCE [LARGE SCALE GENOMIC DNA]</scope>
    <source>
        <strain evidence="9 10">MN-17</strain>
    </source>
</reference>
<dbReference type="InterPro" id="IPR002293">
    <property type="entry name" value="AA/rel_permease1"/>
</dbReference>
<protein>
    <submittedName>
        <fullName evidence="9">Amino acid permease</fullName>
    </submittedName>
</protein>
<dbReference type="PIRSF" id="PIRSF006060">
    <property type="entry name" value="AA_transporter"/>
    <property type="match status" value="1"/>
</dbReference>
<dbReference type="InterPro" id="IPR004754">
    <property type="entry name" value="Amino_acid_antiprt"/>
</dbReference>
<comment type="subcellular location">
    <subcellularLocation>
        <location evidence="1">Cell membrane</location>
        <topology evidence="1">Multi-pass membrane protein</topology>
    </subcellularLocation>
</comment>
<evidence type="ECO:0000256" key="1">
    <source>
        <dbReference type="ARBA" id="ARBA00004651"/>
    </source>
</evidence>
<dbReference type="PANTHER" id="PTHR42770">
    <property type="entry name" value="AMINO ACID TRANSPORTER-RELATED"/>
    <property type="match status" value="1"/>
</dbReference>
<dbReference type="AlphaFoldDB" id="A0A4D7CU82"/>
<evidence type="ECO:0000256" key="6">
    <source>
        <dbReference type="ARBA" id="ARBA00022970"/>
    </source>
</evidence>
<evidence type="ECO:0000256" key="8">
    <source>
        <dbReference type="ARBA" id="ARBA00023136"/>
    </source>
</evidence>
<dbReference type="EMBL" id="CP039712">
    <property type="protein sequence ID" value="QCI86853.1"/>
    <property type="molecule type" value="Genomic_DNA"/>
</dbReference>
<keyword evidence="6" id="KW-0029">Amino-acid transport</keyword>
<keyword evidence="5" id="KW-0812">Transmembrane</keyword>
<dbReference type="InterPro" id="IPR050367">
    <property type="entry name" value="APC_superfamily"/>
</dbReference>
<accession>A0A4D7CU82</accession>
<comment type="similarity">
    <text evidence="2">Belongs to the amino acid-polyamine-organocation (APC) superfamily. Basic amino acid/polyamine antiporter (APA) (TC 2.A.3.2) family.</text>
</comment>
<dbReference type="GO" id="GO:0005886">
    <property type="term" value="C:plasma membrane"/>
    <property type="evidence" value="ECO:0007669"/>
    <property type="project" value="UniProtKB-SubCell"/>
</dbReference>
<organism evidence="9 10">
    <name type="scientific">Vagococcus zengguangii</name>
    <dbReference type="NCBI Taxonomy" id="2571750"/>
    <lineage>
        <taxon>Bacteria</taxon>
        <taxon>Bacillati</taxon>
        <taxon>Bacillota</taxon>
        <taxon>Bacilli</taxon>
        <taxon>Lactobacillales</taxon>
        <taxon>Enterococcaceae</taxon>
        <taxon>Vagococcus</taxon>
    </lineage>
</organism>
<evidence type="ECO:0000256" key="2">
    <source>
        <dbReference type="ARBA" id="ARBA00008220"/>
    </source>
</evidence>
<keyword evidence="7" id="KW-1133">Transmembrane helix</keyword>
<dbReference type="GO" id="GO:0022857">
    <property type="term" value="F:transmembrane transporter activity"/>
    <property type="evidence" value="ECO:0007669"/>
    <property type="project" value="InterPro"/>
</dbReference>
<gene>
    <name evidence="9" type="ORF">FA707_07690</name>
</gene>
<dbReference type="GO" id="GO:0006865">
    <property type="term" value="P:amino acid transport"/>
    <property type="evidence" value="ECO:0007669"/>
    <property type="project" value="UniProtKB-KW"/>
</dbReference>
<name>A0A4D7CU82_9ENTE</name>
<dbReference type="KEGG" id="vao:FA707_07690"/>
<keyword evidence="4" id="KW-1003">Cell membrane</keyword>
<dbReference type="PANTHER" id="PTHR42770:SF4">
    <property type="entry name" value="ARGININE_ORNITHINE ANTIPORTER-RELATED"/>
    <property type="match status" value="1"/>
</dbReference>
<proteinExistence type="inferred from homology"/>
<dbReference type="RefSeq" id="WP_136953675.1">
    <property type="nucleotide sequence ID" value="NZ_CP039712.1"/>
</dbReference>
<evidence type="ECO:0000256" key="3">
    <source>
        <dbReference type="ARBA" id="ARBA00022448"/>
    </source>
</evidence>
<keyword evidence="10" id="KW-1185">Reference proteome</keyword>